<accession>A0A9P6BYG0</accession>
<dbReference type="InterPro" id="IPR021109">
    <property type="entry name" value="Peptidase_aspartic_dom_sf"/>
</dbReference>
<dbReference type="Gene3D" id="2.40.70.10">
    <property type="entry name" value="Acid Proteases"/>
    <property type="match status" value="1"/>
</dbReference>
<evidence type="ECO:0000313" key="1">
    <source>
        <dbReference type="EMBL" id="KAF9442433.1"/>
    </source>
</evidence>
<dbReference type="AlphaFoldDB" id="A0A9P6BYG0"/>
<keyword evidence="2" id="KW-1185">Reference proteome</keyword>
<sequence length="239" mass="27463">MAERSTAKESDTYSALQRTSSIMKDPLRLVPEPVMVIIRLNGQECQMLIDTGSLSDFVSSMLVDQLRLKQEKLTTPLGLQMAILEYQNIRENQKFDVINLLGCNLYQYSVLIGFNPAWVVIGSDLSLQIRMGTGVKKLASHSTRLYENNIEEVRTHLQRYAQPLCQTAENVPFPPLRDINHKIHLIDLKKTYHWRPLRCPEVLLPQWVEKWNAYLKTGQWEITNTTNTVLMLSIPKPGN</sequence>
<proteinExistence type="predicted"/>
<reference evidence="1" key="1">
    <citation type="submission" date="2020-11" db="EMBL/GenBank/DDBJ databases">
        <authorList>
            <consortium name="DOE Joint Genome Institute"/>
            <person name="Ahrendt S."/>
            <person name="Riley R."/>
            <person name="Andreopoulos W."/>
            <person name="Labutti K."/>
            <person name="Pangilinan J."/>
            <person name="Ruiz-Duenas F.J."/>
            <person name="Barrasa J.M."/>
            <person name="Sanchez-Garcia M."/>
            <person name="Camarero S."/>
            <person name="Miyauchi S."/>
            <person name="Serrano A."/>
            <person name="Linde D."/>
            <person name="Babiker R."/>
            <person name="Drula E."/>
            <person name="Ayuso-Fernandez I."/>
            <person name="Pacheco R."/>
            <person name="Padilla G."/>
            <person name="Ferreira P."/>
            <person name="Barriuso J."/>
            <person name="Kellner H."/>
            <person name="Castanera R."/>
            <person name="Alfaro M."/>
            <person name="Ramirez L."/>
            <person name="Pisabarro A.G."/>
            <person name="Kuo A."/>
            <person name="Tritt A."/>
            <person name="Lipzen A."/>
            <person name="He G."/>
            <person name="Yan M."/>
            <person name="Ng V."/>
            <person name="Cullen D."/>
            <person name="Martin F."/>
            <person name="Rosso M.-N."/>
            <person name="Henrissat B."/>
            <person name="Hibbett D."/>
            <person name="Martinez A.T."/>
            <person name="Grigoriev I.V."/>
        </authorList>
    </citation>
    <scope>NUCLEOTIDE SEQUENCE</scope>
    <source>
        <strain evidence="1">MF-IS2</strain>
    </source>
</reference>
<dbReference type="EMBL" id="MU151633">
    <property type="protein sequence ID" value="KAF9442433.1"/>
    <property type="molecule type" value="Genomic_DNA"/>
</dbReference>
<name>A0A9P6BYG0_9AGAR</name>
<dbReference type="OrthoDB" id="1750432at2759"/>
<organism evidence="1 2">
    <name type="scientific">Macrolepiota fuliginosa MF-IS2</name>
    <dbReference type="NCBI Taxonomy" id="1400762"/>
    <lineage>
        <taxon>Eukaryota</taxon>
        <taxon>Fungi</taxon>
        <taxon>Dikarya</taxon>
        <taxon>Basidiomycota</taxon>
        <taxon>Agaricomycotina</taxon>
        <taxon>Agaricomycetes</taxon>
        <taxon>Agaricomycetidae</taxon>
        <taxon>Agaricales</taxon>
        <taxon>Agaricineae</taxon>
        <taxon>Agaricaceae</taxon>
        <taxon>Macrolepiota</taxon>
    </lineage>
</organism>
<protein>
    <submittedName>
        <fullName evidence="1">Uncharacterized protein</fullName>
    </submittedName>
</protein>
<gene>
    <name evidence="1" type="ORF">P691DRAFT_847615</name>
</gene>
<evidence type="ECO:0000313" key="2">
    <source>
        <dbReference type="Proteomes" id="UP000807342"/>
    </source>
</evidence>
<dbReference type="Proteomes" id="UP000807342">
    <property type="component" value="Unassembled WGS sequence"/>
</dbReference>
<comment type="caution">
    <text evidence="1">The sequence shown here is derived from an EMBL/GenBank/DDBJ whole genome shotgun (WGS) entry which is preliminary data.</text>
</comment>
<dbReference type="CDD" id="cd00303">
    <property type="entry name" value="retropepsin_like"/>
    <property type="match status" value="1"/>
</dbReference>